<dbReference type="STRING" id="1618207.UM93_00110"/>
<organism evidence="1 2">
    <name type="scientific">Psychromicrobium lacuslunae</name>
    <dbReference type="NCBI Taxonomy" id="1618207"/>
    <lineage>
        <taxon>Bacteria</taxon>
        <taxon>Bacillati</taxon>
        <taxon>Actinomycetota</taxon>
        <taxon>Actinomycetes</taxon>
        <taxon>Micrococcales</taxon>
        <taxon>Micrococcaceae</taxon>
        <taxon>Psychromicrobium</taxon>
    </lineage>
</organism>
<evidence type="ECO:0000313" key="2">
    <source>
        <dbReference type="Proteomes" id="UP000061839"/>
    </source>
</evidence>
<dbReference type="EMBL" id="CP011005">
    <property type="protein sequence ID" value="AJT40359.1"/>
    <property type="molecule type" value="Genomic_DNA"/>
</dbReference>
<dbReference type="KEGG" id="ari:UM93_00110"/>
<dbReference type="HOGENOM" id="CLU_1840990_0_0_11"/>
<dbReference type="Proteomes" id="UP000061839">
    <property type="component" value="Chromosome"/>
</dbReference>
<accession>A0A0D4BVL5</accession>
<reference evidence="1 2" key="1">
    <citation type="journal article" date="2015" name="Genome Announc.">
        <title>Complete Genome Sequencing of Protease-Producing Novel Arthrobacter sp. Strain IHBB 11108 Using PacBio Single-Molecule Real-Time Sequencing Technology.</title>
        <authorList>
            <person name="Kiran S."/>
            <person name="Swarnkar M.K."/>
            <person name="Pal M."/>
            <person name="Thakur R."/>
            <person name="Tewari R."/>
            <person name="Singh A.K."/>
            <person name="Gulati A."/>
        </authorList>
    </citation>
    <scope>NUCLEOTIDE SEQUENCE [LARGE SCALE GENOMIC DNA]</scope>
    <source>
        <strain evidence="1 2">IHBB 11108</strain>
    </source>
</reference>
<evidence type="ECO:0000313" key="1">
    <source>
        <dbReference type="EMBL" id="AJT40359.1"/>
    </source>
</evidence>
<protein>
    <submittedName>
        <fullName evidence="1">Uncharacterized protein</fullName>
    </submittedName>
</protein>
<keyword evidence="2" id="KW-1185">Reference proteome</keyword>
<name>A0A0D4BVL5_9MICC</name>
<sequence length="139" mass="15812">MFESYLTVLTGYLKNRTLTEDYLAGYVDRNSHLWLSFKEDRLADPNRPYIVSGSWKWTIQATLSEAEDLVPPNVIATIPNGRVIVYGCLDSRGVTYGYPQPGVLKAYHGVLTYHPTERVWFVDTSSYTVPSAMVKKLRC</sequence>
<dbReference type="AlphaFoldDB" id="A0A0D4BVL5"/>
<dbReference type="PATRIC" id="fig|1618207.4.peg.25"/>
<gene>
    <name evidence="1" type="ORF">UM93_00110</name>
</gene>
<proteinExistence type="predicted"/>